<comment type="similarity">
    <text evidence="2">Belongs to the glutaredoxin family. CPYC subfamily.</text>
</comment>
<comment type="function">
    <text evidence="1">Has a glutathione-disulfide oxidoreductase activity in the presence of NADPH and glutathione reductase. Reduces low molecular weight disulfides and proteins.</text>
</comment>
<evidence type="ECO:0000256" key="2">
    <source>
        <dbReference type="ARBA" id="ARBA00007190"/>
    </source>
</evidence>
<sequence length="136" mass="15016">MAKSVVVSSILIVLLMITRIYTCNANAAEQSYVDFVKETISSHPIVIFSKSYCGFCKRAKAVFAELNQMPFVVEIDQRDDGYKIQDALMEVVGQRTVPQVFINGQHIGGSTDTVHAYESGDLAMLLVIDPANKVEL</sequence>
<reference evidence="6" key="1">
    <citation type="submission" date="2023-03" db="EMBL/GenBank/DDBJ databases">
        <title>Chromosome-scale reference genome and RAD-based genetic map of yellow starthistle (Centaurea solstitialis) reveal putative structural variation and QTLs associated with invader traits.</title>
        <authorList>
            <person name="Reatini B."/>
            <person name="Cang F.A."/>
            <person name="Jiang Q."/>
            <person name="Mckibben M.T.W."/>
            <person name="Barker M.S."/>
            <person name="Rieseberg L.H."/>
            <person name="Dlugosch K.M."/>
        </authorList>
    </citation>
    <scope>NUCLEOTIDE SEQUENCE</scope>
    <source>
        <strain evidence="6">CAN-66</strain>
        <tissue evidence="6">Leaf</tissue>
    </source>
</reference>
<dbReference type="GO" id="GO:0015038">
    <property type="term" value="F:glutathione disulfide oxidoreductase activity"/>
    <property type="evidence" value="ECO:0007669"/>
    <property type="project" value="TreeGrafter"/>
</dbReference>
<keyword evidence="3" id="KW-0676">Redox-active center</keyword>
<protein>
    <recommendedName>
        <fullName evidence="5">Glutaredoxin domain-containing protein</fullName>
    </recommendedName>
</protein>
<dbReference type="GO" id="GO:0005737">
    <property type="term" value="C:cytoplasm"/>
    <property type="evidence" value="ECO:0007669"/>
    <property type="project" value="TreeGrafter"/>
</dbReference>
<dbReference type="InterPro" id="IPR014025">
    <property type="entry name" value="Glutaredoxin_subgr"/>
</dbReference>
<feature type="signal peptide" evidence="4">
    <location>
        <begin position="1"/>
        <end position="25"/>
    </location>
</feature>
<evidence type="ECO:0000256" key="3">
    <source>
        <dbReference type="ARBA" id="ARBA00023284"/>
    </source>
</evidence>
<evidence type="ECO:0000313" key="7">
    <source>
        <dbReference type="Proteomes" id="UP001172457"/>
    </source>
</evidence>
<dbReference type="InterPro" id="IPR002109">
    <property type="entry name" value="Glutaredoxin"/>
</dbReference>
<evidence type="ECO:0000259" key="5">
    <source>
        <dbReference type="Pfam" id="PF00462"/>
    </source>
</evidence>
<dbReference type="Proteomes" id="UP001172457">
    <property type="component" value="Chromosome 5"/>
</dbReference>
<dbReference type="FunFam" id="3.40.30.10:FF:000026">
    <property type="entry name" value="Glutaredoxin 2"/>
    <property type="match status" value="1"/>
</dbReference>
<evidence type="ECO:0000256" key="4">
    <source>
        <dbReference type="SAM" id="SignalP"/>
    </source>
</evidence>
<dbReference type="InterPro" id="IPR011899">
    <property type="entry name" value="Glutaredoxin_euk/vir"/>
</dbReference>
<accession>A0AA38SUU6</accession>
<dbReference type="AlphaFoldDB" id="A0AA38SUU6"/>
<evidence type="ECO:0000256" key="1">
    <source>
        <dbReference type="ARBA" id="ARBA00002549"/>
    </source>
</evidence>
<name>A0AA38SUU6_9ASTR</name>
<dbReference type="EMBL" id="JARYMX010000005">
    <property type="protein sequence ID" value="KAJ9548379.1"/>
    <property type="molecule type" value="Genomic_DNA"/>
</dbReference>
<organism evidence="6 7">
    <name type="scientific">Centaurea solstitialis</name>
    <name type="common">yellow star-thistle</name>
    <dbReference type="NCBI Taxonomy" id="347529"/>
    <lineage>
        <taxon>Eukaryota</taxon>
        <taxon>Viridiplantae</taxon>
        <taxon>Streptophyta</taxon>
        <taxon>Embryophyta</taxon>
        <taxon>Tracheophyta</taxon>
        <taxon>Spermatophyta</taxon>
        <taxon>Magnoliopsida</taxon>
        <taxon>eudicotyledons</taxon>
        <taxon>Gunneridae</taxon>
        <taxon>Pentapetalae</taxon>
        <taxon>asterids</taxon>
        <taxon>campanulids</taxon>
        <taxon>Asterales</taxon>
        <taxon>Asteraceae</taxon>
        <taxon>Carduoideae</taxon>
        <taxon>Cardueae</taxon>
        <taxon>Centaureinae</taxon>
        <taxon>Centaurea</taxon>
    </lineage>
</organism>
<proteinExistence type="inferred from homology"/>
<keyword evidence="7" id="KW-1185">Reference proteome</keyword>
<dbReference type="Gene3D" id="3.40.30.10">
    <property type="entry name" value="Glutaredoxin"/>
    <property type="match status" value="1"/>
</dbReference>
<keyword evidence="4" id="KW-0732">Signal</keyword>
<feature type="chain" id="PRO_5041444515" description="Glutaredoxin domain-containing protein" evidence="4">
    <location>
        <begin position="26"/>
        <end position="136"/>
    </location>
</feature>
<dbReference type="PROSITE" id="PS51354">
    <property type="entry name" value="GLUTAREDOXIN_2"/>
    <property type="match status" value="1"/>
</dbReference>
<gene>
    <name evidence="6" type="ORF">OSB04_020922</name>
</gene>
<dbReference type="Pfam" id="PF00462">
    <property type="entry name" value="Glutaredoxin"/>
    <property type="match status" value="1"/>
</dbReference>
<dbReference type="CDD" id="cd03419">
    <property type="entry name" value="GRX_GRXh_1_2_like"/>
    <property type="match status" value="1"/>
</dbReference>
<dbReference type="NCBIfam" id="TIGR02180">
    <property type="entry name" value="GRX_euk"/>
    <property type="match status" value="1"/>
</dbReference>
<dbReference type="GO" id="GO:0034599">
    <property type="term" value="P:cellular response to oxidative stress"/>
    <property type="evidence" value="ECO:0007669"/>
    <property type="project" value="TreeGrafter"/>
</dbReference>
<dbReference type="InterPro" id="IPR036249">
    <property type="entry name" value="Thioredoxin-like_sf"/>
</dbReference>
<dbReference type="PANTHER" id="PTHR45694">
    <property type="entry name" value="GLUTAREDOXIN 2"/>
    <property type="match status" value="1"/>
</dbReference>
<comment type="caution">
    <text evidence="6">The sequence shown here is derived from an EMBL/GenBank/DDBJ whole genome shotgun (WGS) entry which is preliminary data.</text>
</comment>
<evidence type="ECO:0000313" key="6">
    <source>
        <dbReference type="EMBL" id="KAJ9548379.1"/>
    </source>
</evidence>
<feature type="domain" description="Glutaredoxin" evidence="5">
    <location>
        <begin position="45"/>
        <end position="107"/>
    </location>
</feature>
<dbReference type="SUPFAM" id="SSF52833">
    <property type="entry name" value="Thioredoxin-like"/>
    <property type="match status" value="1"/>
</dbReference>
<dbReference type="PRINTS" id="PR00160">
    <property type="entry name" value="GLUTAREDOXIN"/>
</dbReference>
<dbReference type="PANTHER" id="PTHR45694:SF5">
    <property type="entry name" value="GLUTAREDOXIN 2"/>
    <property type="match status" value="1"/>
</dbReference>